<feature type="transmembrane region" description="Helical" evidence="6">
    <location>
        <begin position="324"/>
        <end position="345"/>
    </location>
</feature>
<comment type="caution">
    <text evidence="7">The sequence shown here is derived from an EMBL/GenBank/DDBJ whole genome shotgun (WGS) entry which is preliminary data.</text>
</comment>
<evidence type="ECO:0000256" key="6">
    <source>
        <dbReference type="SAM" id="Phobius"/>
    </source>
</evidence>
<name>A0A9Q1KHD7_9CARY</name>
<keyword evidence="4 6" id="KW-0472">Membrane</keyword>
<dbReference type="OrthoDB" id="3936150at2759"/>
<dbReference type="AlphaFoldDB" id="A0A9Q1KHD7"/>
<reference evidence="7" key="1">
    <citation type="submission" date="2022-04" db="EMBL/GenBank/DDBJ databases">
        <title>Carnegiea gigantea Genome sequencing and assembly v2.</title>
        <authorList>
            <person name="Copetti D."/>
            <person name="Sanderson M.J."/>
            <person name="Burquez A."/>
            <person name="Wojciechowski M.F."/>
        </authorList>
    </citation>
    <scope>NUCLEOTIDE SEQUENCE</scope>
    <source>
        <strain evidence="7">SGP5-SGP5p</strain>
        <tissue evidence="7">Aerial part</tissue>
    </source>
</reference>
<proteinExistence type="predicted"/>
<feature type="region of interest" description="Disordered" evidence="5">
    <location>
        <begin position="485"/>
        <end position="508"/>
    </location>
</feature>
<keyword evidence="3 6" id="KW-1133">Transmembrane helix</keyword>
<feature type="transmembrane region" description="Helical" evidence="6">
    <location>
        <begin position="384"/>
        <end position="405"/>
    </location>
</feature>
<dbReference type="SUPFAM" id="SSF103473">
    <property type="entry name" value="MFS general substrate transporter"/>
    <property type="match status" value="1"/>
</dbReference>
<dbReference type="InterPro" id="IPR036259">
    <property type="entry name" value="MFS_trans_sf"/>
</dbReference>
<gene>
    <name evidence="7" type="ORF">Cgig2_010167</name>
</gene>
<keyword evidence="8" id="KW-1185">Reference proteome</keyword>
<feature type="transmembrane region" description="Helical" evidence="6">
    <location>
        <begin position="352"/>
        <end position="372"/>
    </location>
</feature>
<evidence type="ECO:0000256" key="3">
    <source>
        <dbReference type="ARBA" id="ARBA00022989"/>
    </source>
</evidence>
<evidence type="ECO:0000313" key="8">
    <source>
        <dbReference type="Proteomes" id="UP001153076"/>
    </source>
</evidence>
<comment type="subcellular location">
    <subcellularLocation>
        <location evidence="1">Membrane</location>
        <topology evidence="1">Multi-pass membrane protein</topology>
    </subcellularLocation>
</comment>
<dbReference type="EMBL" id="JAKOGI010000123">
    <property type="protein sequence ID" value="KAJ8443272.1"/>
    <property type="molecule type" value="Genomic_DNA"/>
</dbReference>
<organism evidence="7 8">
    <name type="scientific">Carnegiea gigantea</name>
    <dbReference type="NCBI Taxonomy" id="171969"/>
    <lineage>
        <taxon>Eukaryota</taxon>
        <taxon>Viridiplantae</taxon>
        <taxon>Streptophyta</taxon>
        <taxon>Embryophyta</taxon>
        <taxon>Tracheophyta</taxon>
        <taxon>Spermatophyta</taxon>
        <taxon>Magnoliopsida</taxon>
        <taxon>eudicotyledons</taxon>
        <taxon>Gunneridae</taxon>
        <taxon>Pentapetalae</taxon>
        <taxon>Caryophyllales</taxon>
        <taxon>Cactineae</taxon>
        <taxon>Cactaceae</taxon>
        <taxon>Cactoideae</taxon>
        <taxon>Echinocereeae</taxon>
        <taxon>Carnegiea</taxon>
    </lineage>
</organism>
<evidence type="ECO:0000256" key="1">
    <source>
        <dbReference type="ARBA" id="ARBA00004141"/>
    </source>
</evidence>
<feature type="transmembrane region" description="Helical" evidence="6">
    <location>
        <begin position="141"/>
        <end position="163"/>
    </location>
</feature>
<feature type="transmembrane region" description="Helical" evidence="6">
    <location>
        <begin position="417"/>
        <end position="439"/>
    </location>
</feature>
<feature type="region of interest" description="Disordered" evidence="5">
    <location>
        <begin position="1"/>
        <end position="37"/>
    </location>
</feature>
<evidence type="ECO:0000313" key="7">
    <source>
        <dbReference type="EMBL" id="KAJ8443272.1"/>
    </source>
</evidence>
<evidence type="ECO:0000256" key="4">
    <source>
        <dbReference type="ARBA" id="ARBA00023136"/>
    </source>
</evidence>
<feature type="transmembrane region" description="Helical" evidence="6">
    <location>
        <begin position="445"/>
        <end position="465"/>
    </location>
</feature>
<sequence>MEEENTQVSSHPKPDPPPSEKPPPPPPSTPPPPPKFEHTVDEVIENYVGSLGLSQIIQVVLVSFAWVFDAQSTLVTIFSDAEPDWRCKGSVGMCNGRPGGKGSSVCGLEPGAWEWVGGHKSTTIAEWGLICDHKFLAAIPASAFFIGSLIARSGIGICCLVLATEVIGRKWRGQIGQYGFFFFTIGFLTIPLIAFYNKTSWRSLHRIIAAFPFVYSLLILRLVEESPRWLLIRGNKTRALSVLAGFARRNGKTLPTDLQLLDPNLSINDDNNNSNVREGTPKMGLWGCRWARIRMSIAMVAGFGVGFVYYGIQLNVENLNFSKYLTVVINGLMEIPAVVLGSLFLGFMKRRMLFSLSCYIAGLSCLLCIIFTKPKFGAWGSWVQLGIDAIGFLTASMAFDVLYIYCVELFATNVRNFAVSMLRQALMLGASVAPVLVAVGRSSPVISFLVFGGFAVVSGLVTVGLPETKNAPLYETLEQQEKEEKKCQGGLNDGLEGEQGANGGLHNC</sequence>
<feature type="transmembrane region" description="Helical" evidence="6">
    <location>
        <begin position="293"/>
        <end position="312"/>
    </location>
</feature>
<dbReference type="Proteomes" id="UP001153076">
    <property type="component" value="Unassembled WGS sequence"/>
</dbReference>
<evidence type="ECO:0000256" key="2">
    <source>
        <dbReference type="ARBA" id="ARBA00022692"/>
    </source>
</evidence>
<protein>
    <submittedName>
        <fullName evidence="7">Uncharacterized protein</fullName>
    </submittedName>
</protein>
<feature type="compositionally biased region" description="Pro residues" evidence="5">
    <location>
        <begin position="15"/>
        <end position="34"/>
    </location>
</feature>
<dbReference type="Gene3D" id="1.20.1250.20">
    <property type="entry name" value="MFS general substrate transporter like domains"/>
    <property type="match status" value="1"/>
</dbReference>
<keyword evidence="2 6" id="KW-0812">Transmembrane</keyword>
<feature type="transmembrane region" description="Helical" evidence="6">
    <location>
        <begin position="175"/>
        <end position="197"/>
    </location>
</feature>
<evidence type="ECO:0000256" key="5">
    <source>
        <dbReference type="SAM" id="MobiDB-lite"/>
    </source>
</evidence>
<dbReference type="PANTHER" id="PTHR24064">
    <property type="entry name" value="SOLUTE CARRIER FAMILY 22 MEMBER"/>
    <property type="match status" value="1"/>
</dbReference>
<dbReference type="GO" id="GO:0016020">
    <property type="term" value="C:membrane"/>
    <property type="evidence" value="ECO:0007669"/>
    <property type="project" value="UniProtKB-SubCell"/>
</dbReference>
<accession>A0A9Q1KHD7</accession>